<dbReference type="EMBL" id="LOTN01000024">
    <property type="protein sequence ID" value="KUZ91654.1"/>
    <property type="molecule type" value="Genomic_DNA"/>
</dbReference>
<evidence type="ECO:0000313" key="1">
    <source>
        <dbReference type="EMBL" id="KUZ91654.1"/>
    </source>
</evidence>
<dbReference type="RefSeq" id="WP_059632993.1">
    <property type="nucleotide sequence ID" value="NZ_LOTK01000001.1"/>
</dbReference>
<accession>A0A117XPX8</accession>
<name>A0A117XPX8_9BURK</name>
<sequence length="216" mass="23592">MIQVQDPKTTDIPTADLVLSLSLPAGTDPAIVSSLKRGLEDLVAAVLTTTPFEEVVIQRADDLAAAITGLSAPAAPLIEERIRRQETMRAVFARGDWLTAEQINALQTRSPANRAQPASDWRRHGRIFSVSIGGKEYFAAYQFDATCQPLPIIKEILEALGPVADPWKIAAWFHFQNGWISGTGDREGQPVAPMDALDRREILINAAKQMQGTHIA</sequence>
<reference evidence="1 2" key="1">
    <citation type="submission" date="2015-11" db="EMBL/GenBank/DDBJ databases">
        <title>Expanding the genomic diversity of Burkholderia species for the development of highly accurate diagnostics.</title>
        <authorList>
            <person name="Sahl J."/>
            <person name="Keim P."/>
            <person name="Wagner D."/>
        </authorList>
    </citation>
    <scope>NUCLEOTIDE SEQUENCE [LARGE SCALE GENOMIC DNA]</scope>
    <source>
        <strain evidence="1 2">RF32-BP4</strain>
    </source>
</reference>
<dbReference type="Proteomes" id="UP000065521">
    <property type="component" value="Unassembled WGS sequence"/>
</dbReference>
<comment type="caution">
    <text evidence="1">The sequence shown here is derived from an EMBL/GenBank/DDBJ whole genome shotgun (WGS) entry which is preliminary data.</text>
</comment>
<evidence type="ECO:0000313" key="2">
    <source>
        <dbReference type="Proteomes" id="UP000065521"/>
    </source>
</evidence>
<proteinExistence type="predicted"/>
<dbReference type="AlphaFoldDB" id="A0A117XPX8"/>
<protein>
    <submittedName>
        <fullName evidence="1">Uncharacterized protein</fullName>
    </submittedName>
</protein>
<gene>
    <name evidence="1" type="ORF">WI38_13030</name>
</gene>
<organism evidence="1 2">
    <name type="scientific">Burkholderia ubonensis</name>
    <dbReference type="NCBI Taxonomy" id="101571"/>
    <lineage>
        <taxon>Bacteria</taxon>
        <taxon>Pseudomonadati</taxon>
        <taxon>Pseudomonadota</taxon>
        <taxon>Betaproteobacteria</taxon>
        <taxon>Burkholderiales</taxon>
        <taxon>Burkholderiaceae</taxon>
        <taxon>Burkholderia</taxon>
        <taxon>Burkholderia cepacia complex</taxon>
    </lineage>
</organism>